<dbReference type="InterPro" id="IPR052163">
    <property type="entry name" value="DGC-Regulatory_Protein"/>
</dbReference>
<dbReference type="SUPFAM" id="SSF55073">
    <property type="entry name" value="Nucleotide cyclase"/>
    <property type="match status" value="1"/>
</dbReference>
<dbReference type="GO" id="GO:0052621">
    <property type="term" value="F:diguanylate cyclase activity"/>
    <property type="evidence" value="ECO:0007669"/>
    <property type="project" value="UniProtKB-EC"/>
</dbReference>
<accession>A0ABU7VNG7</accession>
<dbReference type="RefSeq" id="WP_331845537.1">
    <property type="nucleotide sequence ID" value="NZ_JAZHPZ010000002.1"/>
</dbReference>
<evidence type="ECO:0000256" key="1">
    <source>
        <dbReference type="SAM" id="Phobius"/>
    </source>
</evidence>
<dbReference type="Proteomes" id="UP001306950">
    <property type="component" value="Unassembled WGS sequence"/>
</dbReference>
<evidence type="ECO:0000313" key="4">
    <source>
        <dbReference type="Proteomes" id="UP001306950"/>
    </source>
</evidence>
<dbReference type="NCBIfam" id="TIGR00254">
    <property type="entry name" value="GGDEF"/>
    <property type="match status" value="1"/>
</dbReference>
<dbReference type="EC" id="2.7.7.65" evidence="3"/>
<dbReference type="PANTHER" id="PTHR46663:SF4">
    <property type="entry name" value="DIGUANYLATE CYCLASE DGCT-RELATED"/>
    <property type="match status" value="1"/>
</dbReference>
<dbReference type="SMART" id="SM00267">
    <property type="entry name" value="GGDEF"/>
    <property type="match status" value="1"/>
</dbReference>
<dbReference type="EMBL" id="JAZHPZ010000002">
    <property type="protein sequence ID" value="MEF2965303.1"/>
    <property type="molecule type" value="Genomic_DNA"/>
</dbReference>
<dbReference type="PANTHER" id="PTHR46663">
    <property type="entry name" value="DIGUANYLATE CYCLASE DGCT-RELATED"/>
    <property type="match status" value="1"/>
</dbReference>
<proteinExistence type="predicted"/>
<gene>
    <name evidence="3" type="ORF">V3851_05610</name>
</gene>
<dbReference type="InterPro" id="IPR000160">
    <property type="entry name" value="GGDEF_dom"/>
</dbReference>
<dbReference type="InterPro" id="IPR043128">
    <property type="entry name" value="Rev_trsase/Diguanyl_cyclase"/>
</dbReference>
<protein>
    <submittedName>
        <fullName evidence="3">GGDEF domain-containing protein</fullName>
        <ecNumber evidence="3">2.7.7.65</ecNumber>
    </submittedName>
</protein>
<dbReference type="Pfam" id="PF00990">
    <property type="entry name" value="GGDEF"/>
    <property type="match status" value="1"/>
</dbReference>
<feature type="domain" description="GGDEF" evidence="2">
    <location>
        <begin position="63"/>
        <end position="195"/>
    </location>
</feature>
<comment type="caution">
    <text evidence="3">The sequence shown here is derived from an EMBL/GenBank/DDBJ whole genome shotgun (WGS) entry which is preliminary data.</text>
</comment>
<evidence type="ECO:0000259" key="2">
    <source>
        <dbReference type="PROSITE" id="PS50887"/>
    </source>
</evidence>
<keyword evidence="3" id="KW-0808">Transferase</keyword>
<dbReference type="Gene3D" id="3.30.70.270">
    <property type="match status" value="1"/>
</dbReference>
<feature type="transmembrane region" description="Helical" evidence="1">
    <location>
        <begin position="6"/>
        <end position="28"/>
    </location>
</feature>
<dbReference type="PROSITE" id="PS50887">
    <property type="entry name" value="GGDEF"/>
    <property type="match status" value="1"/>
</dbReference>
<keyword evidence="1" id="KW-1133">Transmembrane helix</keyword>
<keyword evidence="1" id="KW-0812">Transmembrane</keyword>
<keyword evidence="4" id="KW-1185">Reference proteome</keyword>
<organism evidence="3 4">
    <name type="scientific">Paenibacillus haidiansis</name>
    <dbReference type="NCBI Taxonomy" id="1574488"/>
    <lineage>
        <taxon>Bacteria</taxon>
        <taxon>Bacillati</taxon>
        <taxon>Bacillota</taxon>
        <taxon>Bacilli</taxon>
        <taxon>Bacillales</taxon>
        <taxon>Paenibacillaceae</taxon>
        <taxon>Paenibacillus</taxon>
    </lineage>
</organism>
<dbReference type="InterPro" id="IPR029787">
    <property type="entry name" value="Nucleotide_cyclase"/>
</dbReference>
<sequence length="213" mass="24404">MTSDLFYLLSGSCLILMICGVLYIRFLLAERKTLRELAYRDPITGLLNRNGYQQLWTQYRGKYRLAFLSLDLDGFKEINDTYGHAAGDQLLQEISLSLQQITNNNQQAFRMGGDEFLIILKNCEPALVEVIAELLLNKIERPYFIQDRDISVTGSIGISIRHATRADWPVMMEEADRAMYFAKQLGKNCYCVYANSRQEQASYVDSTKAQKSI</sequence>
<name>A0ABU7VNG7_9BACL</name>
<dbReference type="CDD" id="cd01949">
    <property type="entry name" value="GGDEF"/>
    <property type="match status" value="1"/>
</dbReference>
<keyword evidence="1" id="KW-0472">Membrane</keyword>
<evidence type="ECO:0000313" key="3">
    <source>
        <dbReference type="EMBL" id="MEF2965303.1"/>
    </source>
</evidence>
<keyword evidence="3" id="KW-0548">Nucleotidyltransferase</keyword>
<reference evidence="3 4" key="1">
    <citation type="submission" date="2024-02" db="EMBL/GenBank/DDBJ databases">
        <title>A nitrogen-fixing paenibacillus bacterium.</title>
        <authorList>
            <person name="Zhang W.L."/>
            <person name="Chen S.F."/>
        </authorList>
    </citation>
    <scope>NUCLEOTIDE SEQUENCE [LARGE SCALE GENOMIC DNA]</scope>
    <source>
        <strain evidence="3 4">M1</strain>
    </source>
</reference>